<organism evidence="1 2">
    <name type="scientific">Crotalaria pallida</name>
    <name type="common">Smooth rattlebox</name>
    <name type="synonym">Crotalaria striata</name>
    <dbReference type="NCBI Taxonomy" id="3830"/>
    <lineage>
        <taxon>Eukaryota</taxon>
        <taxon>Viridiplantae</taxon>
        <taxon>Streptophyta</taxon>
        <taxon>Embryophyta</taxon>
        <taxon>Tracheophyta</taxon>
        <taxon>Spermatophyta</taxon>
        <taxon>Magnoliopsida</taxon>
        <taxon>eudicotyledons</taxon>
        <taxon>Gunneridae</taxon>
        <taxon>Pentapetalae</taxon>
        <taxon>rosids</taxon>
        <taxon>fabids</taxon>
        <taxon>Fabales</taxon>
        <taxon>Fabaceae</taxon>
        <taxon>Papilionoideae</taxon>
        <taxon>50 kb inversion clade</taxon>
        <taxon>genistoids sensu lato</taxon>
        <taxon>core genistoids</taxon>
        <taxon>Crotalarieae</taxon>
        <taxon>Crotalaria</taxon>
    </lineage>
</organism>
<dbReference type="Proteomes" id="UP001372338">
    <property type="component" value="Unassembled WGS sequence"/>
</dbReference>
<sequence length="80" mass="8751">MIVPITVVQVEHSKDSFSENPTPRKPGSLSISVTPFSRLLCLATPLLEYSLPSSSSSFFFFKKKFVCSHSSSLSLLPSSL</sequence>
<protein>
    <submittedName>
        <fullName evidence="1">Uncharacterized protein</fullName>
    </submittedName>
</protein>
<name>A0AAN9J4K2_CROPI</name>
<keyword evidence="2" id="KW-1185">Reference proteome</keyword>
<evidence type="ECO:0000313" key="1">
    <source>
        <dbReference type="EMBL" id="KAK7292028.1"/>
    </source>
</evidence>
<accession>A0AAN9J4K2</accession>
<proteinExistence type="predicted"/>
<gene>
    <name evidence="1" type="ORF">RIF29_07655</name>
</gene>
<reference evidence="1 2" key="1">
    <citation type="submission" date="2024-01" db="EMBL/GenBank/DDBJ databases">
        <title>The genomes of 5 underutilized Papilionoideae crops provide insights into root nodulation and disease resistanc.</title>
        <authorList>
            <person name="Yuan L."/>
        </authorList>
    </citation>
    <scope>NUCLEOTIDE SEQUENCE [LARGE SCALE GENOMIC DNA]</scope>
    <source>
        <strain evidence="1">ZHUSHIDOU_FW_LH</strain>
        <tissue evidence="1">Leaf</tissue>
    </source>
</reference>
<dbReference type="AlphaFoldDB" id="A0AAN9J4K2"/>
<evidence type="ECO:0000313" key="2">
    <source>
        <dbReference type="Proteomes" id="UP001372338"/>
    </source>
</evidence>
<dbReference type="EMBL" id="JAYWIO010000001">
    <property type="protein sequence ID" value="KAK7292028.1"/>
    <property type="molecule type" value="Genomic_DNA"/>
</dbReference>
<comment type="caution">
    <text evidence="1">The sequence shown here is derived from an EMBL/GenBank/DDBJ whole genome shotgun (WGS) entry which is preliminary data.</text>
</comment>